<accession>A0ABV4UJE5</accession>
<dbReference type="Gene3D" id="1.10.10.10">
    <property type="entry name" value="Winged helix-like DNA-binding domain superfamily/Winged helix DNA-binding domain"/>
    <property type="match status" value="1"/>
</dbReference>
<dbReference type="InterPro" id="IPR036388">
    <property type="entry name" value="WH-like_DNA-bd_sf"/>
</dbReference>
<dbReference type="Gene3D" id="1.25.40.10">
    <property type="entry name" value="Tetratricopeptide repeat domain"/>
    <property type="match status" value="1"/>
</dbReference>
<gene>
    <name evidence="5" type="ORF">ACETWP_03730</name>
</gene>
<dbReference type="SMART" id="SM00421">
    <property type="entry name" value="HTH_LUXR"/>
    <property type="match status" value="1"/>
</dbReference>
<dbReference type="InterPro" id="IPR011990">
    <property type="entry name" value="TPR-like_helical_dom_sf"/>
</dbReference>
<dbReference type="RefSeq" id="WP_373970853.1">
    <property type="nucleotide sequence ID" value="NZ_JBHDLJ010000002.1"/>
</dbReference>
<keyword evidence="1" id="KW-0805">Transcription regulation</keyword>
<comment type="caution">
    <text evidence="5">The sequence shown here is derived from an EMBL/GenBank/DDBJ whole genome shotgun (WGS) entry which is preliminary data.</text>
</comment>
<name>A0ABV4UJE5_9MICC</name>
<sequence>MRETPVSTGLPGTRAKIRIPEARSGTLRRRRLEDAIFSDALARRTTVLAAPAGFGKTTLLGEWARCGDAQCAWVSLEQTDDDPGELYRWIVAALQGAAVNLRAPARTALLELTANPGHDPPADYRAVVRALEELSEPLSLVVDDVHRAGPRLAEGLLGALLSAGPPALHLVLSSRADPPLPLAARRLGGTVGDLRSRDLAFTQDETIQLLTRRGFDGQLEGKGLWNVTGGWPVAVAEGLAGRDRGIAPADVFAAEPRRAFSDYVAQEVLAPCPAPLADFILRATTRDRCSRELAIDLGGSADGGLLLEHCLRDGIFLEETNGGGGPTYHWQPLFAATCRGILAHRDPRLAESLHGVAARHYRDVDVSACVSEALLGRQPRIAVRSIAEHWLELILQGRSSSLEQLCLRLPFPFSEDPEMLFVRSACRGIAGDHSSAAALGRRALAGVPGLGSGRRRRFEVNRALFELFVVGSEDADATVREGLHLVDRASRHPSATLAHGLFLLGRGAVRSPRSAHAASDLLQSAAAAGRANHLITVEVSAGAELALALAVTGDFSAAEQQCAAALSRAESTGWSCRQRLAPLGIARGIVAYWQDDLDRASRGLSEALEFGSHPFPADSLAMVYRVLVDCATGDPARVASAAAALQEFDLQPHDSSWPVLSIVCAAKLCEASGDADEAAALVRPLAREGQSPLVDALVAQMLRRAQDLDRALACARGIAVESSPPFARVCGALTEALVAASRDDPVAAHERLEEALRWAAPESILRPFVERRTDLLHLLVRHVSQGTVHEAFVAACLAQHPPEHVLRREHASMALSEREREILVYLRSMLTAAEIADSLFVSVNTLKTHQRSIYRKLGVTNRRSAVRIGISRGLI</sequence>
<proteinExistence type="predicted"/>
<evidence type="ECO:0000259" key="4">
    <source>
        <dbReference type="PROSITE" id="PS50043"/>
    </source>
</evidence>
<feature type="domain" description="HTH luxR-type" evidence="4">
    <location>
        <begin position="808"/>
        <end position="873"/>
    </location>
</feature>
<dbReference type="SUPFAM" id="SSF48452">
    <property type="entry name" value="TPR-like"/>
    <property type="match status" value="1"/>
</dbReference>
<dbReference type="Pfam" id="PF25873">
    <property type="entry name" value="WHD_MalT"/>
    <property type="match status" value="1"/>
</dbReference>
<evidence type="ECO:0000256" key="2">
    <source>
        <dbReference type="ARBA" id="ARBA00023125"/>
    </source>
</evidence>
<dbReference type="SUPFAM" id="SSF52540">
    <property type="entry name" value="P-loop containing nucleoside triphosphate hydrolases"/>
    <property type="match status" value="1"/>
</dbReference>
<dbReference type="Pfam" id="PF00196">
    <property type="entry name" value="GerE"/>
    <property type="match status" value="1"/>
</dbReference>
<protein>
    <submittedName>
        <fullName evidence="5">LuxR C-terminal-related transcriptional regulator</fullName>
    </submittedName>
</protein>
<evidence type="ECO:0000313" key="6">
    <source>
        <dbReference type="Proteomes" id="UP001575652"/>
    </source>
</evidence>
<organism evidence="5 6">
    <name type="scientific">Arthrobacter halodurans</name>
    <dbReference type="NCBI Taxonomy" id="516699"/>
    <lineage>
        <taxon>Bacteria</taxon>
        <taxon>Bacillati</taxon>
        <taxon>Actinomycetota</taxon>
        <taxon>Actinomycetes</taxon>
        <taxon>Micrococcales</taxon>
        <taxon>Micrococcaceae</taxon>
        <taxon>Arthrobacter</taxon>
    </lineage>
</organism>
<reference evidence="5 6" key="1">
    <citation type="submission" date="2024-09" db="EMBL/GenBank/DDBJ databases">
        <authorList>
            <person name="Salinas-Garcia M.A."/>
            <person name="Prieme A."/>
        </authorList>
    </citation>
    <scope>NUCLEOTIDE SEQUENCE [LARGE SCALE GENOMIC DNA]</scope>
    <source>
        <strain evidence="5 6">DSM 21081</strain>
    </source>
</reference>
<dbReference type="InterPro" id="IPR000792">
    <property type="entry name" value="Tscrpt_reg_LuxR_C"/>
</dbReference>
<dbReference type="PANTHER" id="PTHR44688">
    <property type="entry name" value="DNA-BINDING TRANSCRIPTIONAL ACTIVATOR DEVR_DOSR"/>
    <property type="match status" value="1"/>
</dbReference>
<dbReference type="InterPro" id="IPR027417">
    <property type="entry name" value="P-loop_NTPase"/>
</dbReference>
<dbReference type="Proteomes" id="UP001575652">
    <property type="component" value="Unassembled WGS sequence"/>
</dbReference>
<keyword evidence="3" id="KW-0804">Transcription</keyword>
<dbReference type="EMBL" id="JBHDLJ010000002">
    <property type="protein sequence ID" value="MFB0833688.1"/>
    <property type="molecule type" value="Genomic_DNA"/>
</dbReference>
<dbReference type="PROSITE" id="PS50043">
    <property type="entry name" value="HTH_LUXR_2"/>
    <property type="match status" value="1"/>
</dbReference>
<dbReference type="PANTHER" id="PTHR44688:SF16">
    <property type="entry name" value="DNA-BINDING TRANSCRIPTIONAL ACTIVATOR DEVR_DOSR"/>
    <property type="match status" value="1"/>
</dbReference>
<dbReference type="InterPro" id="IPR059106">
    <property type="entry name" value="WHD_MalT"/>
</dbReference>
<keyword evidence="6" id="KW-1185">Reference proteome</keyword>
<dbReference type="Gene3D" id="3.40.50.300">
    <property type="entry name" value="P-loop containing nucleotide triphosphate hydrolases"/>
    <property type="match status" value="1"/>
</dbReference>
<dbReference type="InterPro" id="IPR016032">
    <property type="entry name" value="Sig_transdc_resp-reg_C-effctor"/>
</dbReference>
<dbReference type="PRINTS" id="PR00038">
    <property type="entry name" value="HTHLUXR"/>
</dbReference>
<evidence type="ECO:0000313" key="5">
    <source>
        <dbReference type="EMBL" id="MFB0833688.1"/>
    </source>
</evidence>
<keyword evidence="2" id="KW-0238">DNA-binding</keyword>
<dbReference type="CDD" id="cd06170">
    <property type="entry name" value="LuxR_C_like"/>
    <property type="match status" value="1"/>
</dbReference>
<dbReference type="SUPFAM" id="SSF46894">
    <property type="entry name" value="C-terminal effector domain of the bipartite response regulators"/>
    <property type="match status" value="1"/>
</dbReference>
<evidence type="ECO:0000256" key="1">
    <source>
        <dbReference type="ARBA" id="ARBA00023015"/>
    </source>
</evidence>
<evidence type="ECO:0000256" key="3">
    <source>
        <dbReference type="ARBA" id="ARBA00023163"/>
    </source>
</evidence>